<dbReference type="Proteomes" id="UP001215598">
    <property type="component" value="Unassembled WGS sequence"/>
</dbReference>
<dbReference type="AlphaFoldDB" id="A0AAD7M8F6"/>
<reference evidence="2" key="1">
    <citation type="submission" date="2023-03" db="EMBL/GenBank/DDBJ databases">
        <title>Massive genome expansion in bonnet fungi (Mycena s.s.) driven by repeated elements and novel gene families across ecological guilds.</title>
        <authorList>
            <consortium name="Lawrence Berkeley National Laboratory"/>
            <person name="Harder C.B."/>
            <person name="Miyauchi S."/>
            <person name="Viragh M."/>
            <person name="Kuo A."/>
            <person name="Thoen E."/>
            <person name="Andreopoulos B."/>
            <person name="Lu D."/>
            <person name="Skrede I."/>
            <person name="Drula E."/>
            <person name="Henrissat B."/>
            <person name="Morin E."/>
            <person name="Kohler A."/>
            <person name="Barry K."/>
            <person name="LaButti K."/>
            <person name="Morin E."/>
            <person name="Salamov A."/>
            <person name="Lipzen A."/>
            <person name="Mereny Z."/>
            <person name="Hegedus B."/>
            <person name="Baldrian P."/>
            <person name="Stursova M."/>
            <person name="Weitz H."/>
            <person name="Taylor A."/>
            <person name="Grigoriev I.V."/>
            <person name="Nagy L.G."/>
            <person name="Martin F."/>
            <person name="Kauserud H."/>
        </authorList>
    </citation>
    <scope>NUCLEOTIDE SEQUENCE</scope>
    <source>
        <strain evidence="2">CBHHK182m</strain>
    </source>
</reference>
<dbReference type="EMBL" id="JARKIB010000465">
    <property type="protein sequence ID" value="KAJ7705812.1"/>
    <property type="molecule type" value="Genomic_DNA"/>
</dbReference>
<evidence type="ECO:0000313" key="2">
    <source>
        <dbReference type="EMBL" id="KAJ7705812.1"/>
    </source>
</evidence>
<sequence length="223" mass="24377">MALRGSSSSSCSSSARAGSLISRADHSIRRCSFDQHRWARSGYLPWLVVNPKLMLKLGACGSTYTYIFPRPAAAPTRCRGTAAQSWSRLPGETPYLPLASPCTHRVPRAVVLPAPRPGDRRLPLPPALPPSPPPALPPSPPPPSRRRSPMSNLSASLIRPRPSYPHTETRHKPAELMPKLPNREPGRAVLPDSDSSFPRVGIQGDAMRLAGLCALHRFSRRRQ</sequence>
<keyword evidence="3" id="KW-1185">Reference proteome</keyword>
<feature type="compositionally biased region" description="Pro residues" evidence="1">
    <location>
        <begin position="123"/>
        <end position="143"/>
    </location>
</feature>
<feature type="region of interest" description="Disordered" evidence="1">
    <location>
        <begin position="113"/>
        <end position="196"/>
    </location>
</feature>
<evidence type="ECO:0000313" key="3">
    <source>
        <dbReference type="Proteomes" id="UP001215598"/>
    </source>
</evidence>
<protein>
    <submittedName>
        <fullName evidence="2">Uncharacterized protein</fullName>
    </submittedName>
</protein>
<proteinExistence type="predicted"/>
<comment type="caution">
    <text evidence="2">The sequence shown here is derived from an EMBL/GenBank/DDBJ whole genome shotgun (WGS) entry which is preliminary data.</text>
</comment>
<name>A0AAD7M8F6_9AGAR</name>
<gene>
    <name evidence="2" type="ORF">B0H16DRAFT_691016</name>
</gene>
<evidence type="ECO:0000256" key="1">
    <source>
        <dbReference type="SAM" id="MobiDB-lite"/>
    </source>
</evidence>
<organism evidence="2 3">
    <name type="scientific">Mycena metata</name>
    <dbReference type="NCBI Taxonomy" id="1033252"/>
    <lineage>
        <taxon>Eukaryota</taxon>
        <taxon>Fungi</taxon>
        <taxon>Dikarya</taxon>
        <taxon>Basidiomycota</taxon>
        <taxon>Agaricomycotina</taxon>
        <taxon>Agaricomycetes</taxon>
        <taxon>Agaricomycetidae</taxon>
        <taxon>Agaricales</taxon>
        <taxon>Marasmiineae</taxon>
        <taxon>Mycenaceae</taxon>
        <taxon>Mycena</taxon>
    </lineage>
</organism>
<accession>A0AAD7M8F6</accession>